<dbReference type="GO" id="GO:0006281">
    <property type="term" value="P:DNA repair"/>
    <property type="evidence" value="ECO:0007669"/>
    <property type="project" value="InterPro"/>
</dbReference>
<dbReference type="InterPro" id="IPR010994">
    <property type="entry name" value="RuvA_2-like"/>
</dbReference>
<dbReference type="GO" id="GO:0003677">
    <property type="term" value="F:DNA binding"/>
    <property type="evidence" value="ECO:0007669"/>
    <property type="project" value="InterPro"/>
</dbReference>
<feature type="domain" description="Helix-hairpin-helix DNA-binding motif class 1" evidence="3">
    <location>
        <begin position="226"/>
        <end position="245"/>
    </location>
</feature>
<evidence type="ECO:0000259" key="3">
    <source>
        <dbReference type="SMART" id="SM00278"/>
    </source>
</evidence>
<protein>
    <submittedName>
        <fullName evidence="4">Competence protein ComEA</fullName>
    </submittedName>
</protein>
<evidence type="ECO:0000313" key="5">
    <source>
        <dbReference type="Proteomes" id="UP000658656"/>
    </source>
</evidence>
<dbReference type="PANTHER" id="PTHR21180:SF32">
    <property type="entry name" value="ENDONUCLEASE_EXONUCLEASE_PHOSPHATASE FAMILY DOMAIN-CONTAINING PROTEIN 1"/>
    <property type="match status" value="1"/>
</dbReference>
<keyword evidence="5" id="KW-1185">Reference proteome</keyword>
<dbReference type="Gene3D" id="3.10.560.10">
    <property type="entry name" value="Outer membrane lipoprotein wza domain like"/>
    <property type="match status" value="1"/>
</dbReference>
<dbReference type="NCBIfam" id="TIGR00426">
    <property type="entry name" value="competence protein ComEA helix-hairpin-helix repeat region"/>
    <property type="match status" value="1"/>
</dbReference>
<reference evidence="4" key="1">
    <citation type="journal article" date="2014" name="Int. J. Syst. Evol. Microbiol.">
        <title>Complete genome sequence of Corynebacterium casei LMG S-19264T (=DSM 44701T), isolated from a smear-ripened cheese.</title>
        <authorList>
            <consortium name="US DOE Joint Genome Institute (JGI-PGF)"/>
            <person name="Walter F."/>
            <person name="Albersmeier A."/>
            <person name="Kalinowski J."/>
            <person name="Ruckert C."/>
        </authorList>
    </citation>
    <scope>NUCLEOTIDE SEQUENCE</scope>
    <source>
        <strain evidence="4">CGMCC 4.7679</strain>
    </source>
</reference>
<dbReference type="Gene3D" id="1.10.150.280">
    <property type="entry name" value="AF1531-like domain"/>
    <property type="match status" value="1"/>
</dbReference>
<dbReference type="InterPro" id="IPR019554">
    <property type="entry name" value="Soluble_ligand-bd"/>
</dbReference>
<dbReference type="RefSeq" id="WP_145936700.1">
    <property type="nucleotide sequence ID" value="NZ_BNAV01000005.1"/>
</dbReference>
<keyword evidence="2" id="KW-1133">Transmembrane helix</keyword>
<dbReference type="PANTHER" id="PTHR21180">
    <property type="entry name" value="ENDONUCLEASE/EXONUCLEASE/PHOSPHATASE FAMILY DOMAIN-CONTAINING PROTEIN 1"/>
    <property type="match status" value="1"/>
</dbReference>
<dbReference type="InterPro" id="IPR051675">
    <property type="entry name" value="Endo/Exo/Phosphatase_dom_1"/>
</dbReference>
<dbReference type="InterPro" id="IPR004509">
    <property type="entry name" value="Competence_ComEA_HhH"/>
</dbReference>
<feature type="transmembrane region" description="Helical" evidence="2">
    <location>
        <begin position="56"/>
        <end position="77"/>
    </location>
</feature>
<dbReference type="SUPFAM" id="SSF47781">
    <property type="entry name" value="RuvA domain 2-like"/>
    <property type="match status" value="1"/>
</dbReference>
<dbReference type="Proteomes" id="UP000658656">
    <property type="component" value="Unassembled WGS sequence"/>
</dbReference>
<feature type="region of interest" description="Disordered" evidence="1">
    <location>
        <begin position="85"/>
        <end position="104"/>
    </location>
</feature>
<evidence type="ECO:0000313" key="4">
    <source>
        <dbReference type="EMBL" id="GHF61789.1"/>
    </source>
</evidence>
<evidence type="ECO:0000256" key="2">
    <source>
        <dbReference type="SAM" id="Phobius"/>
    </source>
</evidence>
<organism evidence="4 5">
    <name type="scientific">Amycolatopsis bartoniae</name>
    <dbReference type="NCBI Taxonomy" id="941986"/>
    <lineage>
        <taxon>Bacteria</taxon>
        <taxon>Bacillati</taxon>
        <taxon>Actinomycetota</taxon>
        <taxon>Actinomycetes</taxon>
        <taxon>Pseudonocardiales</taxon>
        <taxon>Pseudonocardiaceae</taxon>
        <taxon>Amycolatopsis</taxon>
    </lineage>
</organism>
<dbReference type="GO" id="GO:0015627">
    <property type="term" value="C:type II protein secretion system complex"/>
    <property type="evidence" value="ECO:0007669"/>
    <property type="project" value="TreeGrafter"/>
</dbReference>
<reference evidence="4" key="2">
    <citation type="submission" date="2020-09" db="EMBL/GenBank/DDBJ databases">
        <authorList>
            <person name="Sun Q."/>
            <person name="Zhou Y."/>
        </authorList>
    </citation>
    <scope>NUCLEOTIDE SEQUENCE</scope>
    <source>
        <strain evidence="4">CGMCC 4.7679</strain>
    </source>
</reference>
<keyword evidence="2" id="KW-0812">Transmembrane</keyword>
<gene>
    <name evidence="4" type="primary">comE</name>
    <name evidence="4" type="ORF">GCM10017566_39050</name>
</gene>
<dbReference type="InterPro" id="IPR003583">
    <property type="entry name" value="Hlx-hairpin-Hlx_DNA-bd_motif"/>
</dbReference>
<accession>A0A8H9M631</accession>
<proteinExistence type="predicted"/>
<evidence type="ECO:0000256" key="1">
    <source>
        <dbReference type="SAM" id="MobiDB-lite"/>
    </source>
</evidence>
<dbReference type="AlphaFoldDB" id="A0A8H9M631"/>
<keyword evidence="2" id="KW-0472">Membrane</keyword>
<dbReference type="EMBL" id="BNAV01000005">
    <property type="protein sequence ID" value="GHF61789.1"/>
    <property type="molecule type" value="Genomic_DNA"/>
</dbReference>
<feature type="domain" description="Helix-hairpin-helix DNA-binding motif class 1" evidence="3">
    <location>
        <begin position="196"/>
        <end position="215"/>
    </location>
</feature>
<name>A0A8H9M631_9PSEU</name>
<dbReference type="Pfam" id="PF12836">
    <property type="entry name" value="HHH_3"/>
    <property type="match status" value="1"/>
</dbReference>
<dbReference type="Pfam" id="PF10531">
    <property type="entry name" value="SLBB"/>
    <property type="match status" value="1"/>
</dbReference>
<sequence>MFEQAFPQTPESPARNRLRQLADQALASEREPPLIGKLVERWVPPGLTRSPSRRRLTAVVAALAAVLVLIGGSIVLLGGSPPPERPPVLPAAQDRPPTSTVAQSKAAESSLVVSVVGKVRSPGLVTVPSGARVADALSAAGGVFDGTDITALNLARKLTDGEQVYVGIPAPPSAIPQQADPSAAPGKVNLNSATAEQLDSLPGVGEVTAKRIIDWRTEHGSFTSIDQLQEVDGIGTAKFAKLRDQVTV</sequence>
<dbReference type="SMART" id="SM00278">
    <property type="entry name" value="HhH1"/>
    <property type="match status" value="2"/>
</dbReference>
<dbReference type="OrthoDB" id="9758724at2"/>
<dbReference type="GO" id="GO:0015628">
    <property type="term" value="P:protein secretion by the type II secretion system"/>
    <property type="evidence" value="ECO:0007669"/>
    <property type="project" value="TreeGrafter"/>
</dbReference>
<comment type="caution">
    <text evidence="4">The sequence shown here is derived from an EMBL/GenBank/DDBJ whole genome shotgun (WGS) entry which is preliminary data.</text>
</comment>